<feature type="transmembrane region" description="Helical" evidence="7">
    <location>
        <begin position="99"/>
        <end position="126"/>
    </location>
</feature>
<feature type="transmembrane region" description="Helical" evidence="7">
    <location>
        <begin position="63"/>
        <end position="87"/>
    </location>
</feature>
<dbReference type="STRING" id="391735.Veis_3449"/>
<evidence type="ECO:0000313" key="10">
    <source>
        <dbReference type="Proteomes" id="UP000000374"/>
    </source>
</evidence>
<name>A1WNG3_VEREI</name>
<dbReference type="RefSeq" id="WP_011811162.1">
    <property type="nucleotide sequence ID" value="NC_008786.1"/>
</dbReference>
<dbReference type="PANTHER" id="PTHR32243:SF18">
    <property type="entry name" value="INNER MEMBRANE ABC TRANSPORTER PERMEASE PROTEIN YCJP"/>
    <property type="match status" value="1"/>
</dbReference>
<keyword evidence="10" id="KW-1185">Reference proteome</keyword>
<dbReference type="KEGG" id="vei:Veis_3449"/>
<keyword evidence="4 7" id="KW-0812">Transmembrane</keyword>
<evidence type="ECO:0000256" key="7">
    <source>
        <dbReference type="RuleBase" id="RU363032"/>
    </source>
</evidence>
<keyword evidence="6 7" id="KW-0472">Membrane</keyword>
<feature type="transmembrane region" description="Helical" evidence="7">
    <location>
        <begin position="239"/>
        <end position="258"/>
    </location>
</feature>
<dbReference type="GO" id="GO:0005886">
    <property type="term" value="C:plasma membrane"/>
    <property type="evidence" value="ECO:0007669"/>
    <property type="project" value="UniProtKB-SubCell"/>
</dbReference>
<dbReference type="SUPFAM" id="SSF161098">
    <property type="entry name" value="MetI-like"/>
    <property type="match status" value="1"/>
</dbReference>
<evidence type="ECO:0000256" key="6">
    <source>
        <dbReference type="ARBA" id="ARBA00023136"/>
    </source>
</evidence>
<sequence length="273" mass="28986">MSWQHALRMMLVLALLGVAAFPLYWMLVTSLTASPNLFAARPQLLPDWSQWPVYGHAFSATAVAVWLRNSAIVAFGTAALSIALALFPAYVLSRYRSRALAILGVALFVTQMLPEAMLVVPLYAIFGQLGLLDSLTGLILANTAFTVPVITLILKGAVDGVPIDIEEAAGIDGCSRLGLVLTVVLPLVAPTLAAAAVIAFFHGWNEYVFAQTLISDQGLQTASVGLAGFVGELSTPVHTVMSVGLMYTLPAVIFYLFVQRYVVSGMTAGSVKG</sequence>
<evidence type="ECO:0000259" key="8">
    <source>
        <dbReference type="PROSITE" id="PS50928"/>
    </source>
</evidence>
<evidence type="ECO:0000256" key="5">
    <source>
        <dbReference type="ARBA" id="ARBA00022989"/>
    </source>
</evidence>
<gene>
    <name evidence="9" type="ordered locus">Veis_3449</name>
</gene>
<dbReference type="eggNOG" id="COG0395">
    <property type="taxonomic scope" value="Bacteria"/>
</dbReference>
<dbReference type="InterPro" id="IPR050901">
    <property type="entry name" value="BP-dep_ABC_trans_perm"/>
</dbReference>
<keyword evidence="2 7" id="KW-0813">Transport</keyword>
<protein>
    <submittedName>
        <fullName evidence="9">Binding-protein-dependent transport systems inner membrane component</fullName>
    </submittedName>
</protein>
<dbReference type="InterPro" id="IPR035906">
    <property type="entry name" value="MetI-like_sf"/>
</dbReference>
<evidence type="ECO:0000256" key="2">
    <source>
        <dbReference type="ARBA" id="ARBA00022448"/>
    </source>
</evidence>
<dbReference type="HOGENOM" id="CLU_016047_1_2_4"/>
<dbReference type="GeneID" id="76461873"/>
<keyword evidence="3" id="KW-1003">Cell membrane</keyword>
<dbReference type="EMBL" id="CP000542">
    <property type="protein sequence ID" value="ABM59170.1"/>
    <property type="molecule type" value="Genomic_DNA"/>
</dbReference>
<dbReference type="GO" id="GO:0055085">
    <property type="term" value="P:transmembrane transport"/>
    <property type="evidence" value="ECO:0007669"/>
    <property type="project" value="InterPro"/>
</dbReference>
<keyword evidence="5 7" id="KW-1133">Transmembrane helix</keyword>
<feature type="transmembrane region" description="Helical" evidence="7">
    <location>
        <begin position="138"/>
        <end position="158"/>
    </location>
</feature>
<dbReference type="PANTHER" id="PTHR32243">
    <property type="entry name" value="MALTOSE TRANSPORT SYSTEM PERMEASE-RELATED"/>
    <property type="match status" value="1"/>
</dbReference>
<feature type="domain" description="ABC transmembrane type-1" evidence="8">
    <location>
        <begin position="67"/>
        <end position="258"/>
    </location>
</feature>
<organism evidence="9 10">
    <name type="scientific">Verminephrobacter eiseniae (strain EF01-2)</name>
    <dbReference type="NCBI Taxonomy" id="391735"/>
    <lineage>
        <taxon>Bacteria</taxon>
        <taxon>Pseudomonadati</taxon>
        <taxon>Pseudomonadota</taxon>
        <taxon>Betaproteobacteria</taxon>
        <taxon>Burkholderiales</taxon>
        <taxon>Comamonadaceae</taxon>
        <taxon>Verminephrobacter</taxon>
    </lineage>
</organism>
<evidence type="ECO:0000256" key="3">
    <source>
        <dbReference type="ARBA" id="ARBA00022475"/>
    </source>
</evidence>
<comment type="similarity">
    <text evidence="7">Belongs to the binding-protein-dependent transport system permease family.</text>
</comment>
<evidence type="ECO:0000256" key="1">
    <source>
        <dbReference type="ARBA" id="ARBA00004651"/>
    </source>
</evidence>
<dbReference type="Gene3D" id="1.10.3720.10">
    <property type="entry name" value="MetI-like"/>
    <property type="match status" value="1"/>
</dbReference>
<evidence type="ECO:0000256" key="4">
    <source>
        <dbReference type="ARBA" id="ARBA00022692"/>
    </source>
</evidence>
<dbReference type="PROSITE" id="PS50928">
    <property type="entry name" value="ABC_TM1"/>
    <property type="match status" value="1"/>
</dbReference>
<dbReference type="OrthoDB" id="9794684at2"/>
<dbReference type="CDD" id="cd06261">
    <property type="entry name" value="TM_PBP2"/>
    <property type="match status" value="1"/>
</dbReference>
<accession>A1WNG3</accession>
<dbReference type="Proteomes" id="UP000000374">
    <property type="component" value="Chromosome"/>
</dbReference>
<reference evidence="10" key="1">
    <citation type="submission" date="2006-12" db="EMBL/GenBank/DDBJ databases">
        <title>Complete sequence of chromosome 1 of Verminephrobacter eiseniae EF01-2.</title>
        <authorList>
            <person name="Copeland A."/>
            <person name="Lucas S."/>
            <person name="Lapidus A."/>
            <person name="Barry K."/>
            <person name="Detter J.C."/>
            <person name="Glavina del Rio T."/>
            <person name="Dalin E."/>
            <person name="Tice H."/>
            <person name="Pitluck S."/>
            <person name="Chertkov O."/>
            <person name="Brettin T."/>
            <person name="Bruce D."/>
            <person name="Han C."/>
            <person name="Tapia R."/>
            <person name="Gilna P."/>
            <person name="Schmutz J."/>
            <person name="Larimer F."/>
            <person name="Land M."/>
            <person name="Hauser L."/>
            <person name="Kyrpides N."/>
            <person name="Kim E."/>
            <person name="Stahl D."/>
            <person name="Richardson P."/>
        </authorList>
    </citation>
    <scope>NUCLEOTIDE SEQUENCE [LARGE SCALE GENOMIC DNA]</scope>
    <source>
        <strain evidence="10">EF01-2</strain>
    </source>
</reference>
<dbReference type="InterPro" id="IPR000515">
    <property type="entry name" value="MetI-like"/>
</dbReference>
<proteinExistence type="inferred from homology"/>
<evidence type="ECO:0000313" key="9">
    <source>
        <dbReference type="EMBL" id="ABM59170.1"/>
    </source>
</evidence>
<feature type="transmembrane region" description="Helical" evidence="7">
    <location>
        <begin position="179"/>
        <end position="201"/>
    </location>
</feature>
<comment type="subcellular location">
    <subcellularLocation>
        <location evidence="1 7">Cell membrane</location>
        <topology evidence="1 7">Multi-pass membrane protein</topology>
    </subcellularLocation>
</comment>
<dbReference type="AlphaFoldDB" id="A1WNG3"/>
<dbReference type="Pfam" id="PF00528">
    <property type="entry name" value="BPD_transp_1"/>
    <property type="match status" value="1"/>
</dbReference>